<dbReference type="Proteomes" id="UP000386466">
    <property type="component" value="Unassembled WGS sequence"/>
</dbReference>
<proteinExistence type="predicted"/>
<dbReference type="InterPro" id="IPR043636">
    <property type="entry name" value="L1_RRM_dom"/>
</dbReference>
<protein>
    <recommendedName>
        <fullName evidence="2">L1 transposable element RRM domain-containing protein</fullName>
    </recommendedName>
</protein>
<evidence type="ECO:0000313" key="4">
    <source>
        <dbReference type="Proteomes" id="UP000386466"/>
    </source>
</evidence>
<feature type="domain" description="L1 transposable element RRM" evidence="2">
    <location>
        <begin position="14"/>
        <end position="73"/>
    </location>
</feature>
<dbReference type="EMBL" id="CAAGRJ010035559">
    <property type="protein sequence ID" value="VFV44282.1"/>
    <property type="molecule type" value="Genomic_DNA"/>
</dbReference>
<gene>
    <name evidence="3" type="ORF">LYPA_23C004390</name>
</gene>
<dbReference type="AlphaFoldDB" id="A0A485PPS4"/>
<evidence type="ECO:0000256" key="1">
    <source>
        <dbReference type="SAM" id="MobiDB-lite"/>
    </source>
</evidence>
<evidence type="ECO:0000313" key="3">
    <source>
        <dbReference type="EMBL" id="VFV44282.1"/>
    </source>
</evidence>
<dbReference type="Gene3D" id="3.30.70.1820">
    <property type="entry name" value="L1 transposable element, RRM domain"/>
    <property type="match status" value="1"/>
</dbReference>
<organism evidence="3 4">
    <name type="scientific">Lynx pardinus</name>
    <name type="common">Iberian lynx</name>
    <name type="synonym">Felis pardina</name>
    <dbReference type="NCBI Taxonomy" id="191816"/>
    <lineage>
        <taxon>Eukaryota</taxon>
        <taxon>Metazoa</taxon>
        <taxon>Chordata</taxon>
        <taxon>Craniata</taxon>
        <taxon>Vertebrata</taxon>
        <taxon>Euteleostomi</taxon>
        <taxon>Mammalia</taxon>
        <taxon>Eutheria</taxon>
        <taxon>Laurasiatheria</taxon>
        <taxon>Carnivora</taxon>
        <taxon>Feliformia</taxon>
        <taxon>Felidae</taxon>
        <taxon>Felinae</taxon>
        <taxon>Lynx</taxon>
    </lineage>
</organism>
<keyword evidence="4" id="KW-1185">Reference proteome</keyword>
<evidence type="ECO:0000259" key="2">
    <source>
        <dbReference type="Pfam" id="PF02994"/>
    </source>
</evidence>
<reference evidence="3 4" key="1">
    <citation type="submission" date="2019-01" db="EMBL/GenBank/DDBJ databases">
        <authorList>
            <person name="Alioto T."/>
            <person name="Alioto T."/>
        </authorList>
    </citation>
    <scope>NUCLEOTIDE SEQUENCE [LARGE SCALE GENOMIC DNA]</scope>
</reference>
<feature type="non-terminal residue" evidence="3">
    <location>
        <position position="1"/>
    </location>
</feature>
<dbReference type="Pfam" id="PF02994">
    <property type="entry name" value="Transposase_22"/>
    <property type="match status" value="1"/>
</dbReference>
<dbReference type="PANTHER" id="PTHR11505">
    <property type="entry name" value="L1 TRANSPOSABLE ELEMENT-RELATED"/>
    <property type="match status" value="1"/>
</dbReference>
<accession>A0A485PPS4</accession>
<name>A0A485PPS4_LYNPA</name>
<dbReference type="InterPro" id="IPR004244">
    <property type="entry name" value="Transposase_22"/>
</dbReference>
<feature type="region of interest" description="Disordered" evidence="1">
    <location>
        <begin position="54"/>
        <end position="86"/>
    </location>
</feature>
<sequence length="86" mass="10139">VPEYEERETWAGSCEQIVVQNFPNLRKDTNIKIQEVQRNPIRFNKKTTITKAYHSQIHKYTDKERIKKASRGKKSPYPTSKDKSDS</sequence>